<feature type="domain" description="Mycothiol-dependent maleylpyruvate isomerase metal-binding" evidence="1">
    <location>
        <begin position="4"/>
        <end position="127"/>
    </location>
</feature>
<keyword evidence="3" id="KW-1185">Reference proteome</keyword>
<name>A0A5C4J6U8_9ACTN</name>
<dbReference type="EMBL" id="VCKW01000140">
    <property type="protein sequence ID" value="TMQ93681.1"/>
    <property type="molecule type" value="Genomic_DNA"/>
</dbReference>
<reference evidence="2 3" key="1">
    <citation type="submission" date="2019-05" db="EMBL/GenBank/DDBJ databases">
        <title>Draft genome sequence of Actinomadura sp. 14C53.</title>
        <authorList>
            <person name="Saricaoglu S."/>
            <person name="Isik K."/>
        </authorList>
    </citation>
    <scope>NUCLEOTIDE SEQUENCE [LARGE SCALE GENOMIC DNA]</scope>
    <source>
        <strain evidence="2 3">14C53</strain>
    </source>
</reference>
<dbReference type="OrthoDB" id="5185819at2"/>
<gene>
    <name evidence="2" type="ORF">ETD83_24860</name>
</gene>
<comment type="caution">
    <text evidence="2">The sequence shown here is derived from an EMBL/GenBank/DDBJ whole genome shotgun (WGS) entry which is preliminary data.</text>
</comment>
<evidence type="ECO:0000313" key="2">
    <source>
        <dbReference type="EMBL" id="TMQ93681.1"/>
    </source>
</evidence>
<dbReference type="InterPro" id="IPR034660">
    <property type="entry name" value="DinB/YfiT-like"/>
</dbReference>
<dbReference type="GO" id="GO:0046872">
    <property type="term" value="F:metal ion binding"/>
    <property type="evidence" value="ECO:0007669"/>
    <property type="project" value="InterPro"/>
</dbReference>
<dbReference type="NCBIfam" id="TIGR03086">
    <property type="entry name" value="TIGR03086 family metal-binding protein"/>
    <property type="match status" value="1"/>
</dbReference>
<dbReference type="Pfam" id="PF11716">
    <property type="entry name" value="MDMPI_N"/>
    <property type="match status" value="1"/>
</dbReference>
<dbReference type="Gene3D" id="1.20.120.450">
    <property type="entry name" value="dinb family like domain"/>
    <property type="match status" value="1"/>
</dbReference>
<proteinExistence type="predicted"/>
<sequence>MIDLRPACHRMIEILTGVDDAQLSHATPCTDYSVGDLIDHVDVVADGFTALALRKTSESADREPSAANLGPGWRNVLVQHLWALGEAWDDPAVWQGGTDGGGGVELANDVWGKIALTEVVVHGWDLARATGQPVDMPEEAVRHCLDHVAVFVPNAPVPELWGPAVDVPADAPLIDRVVAITGRTP</sequence>
<dbReference type="RefSeq" id="WP_138647624.1">
    <property type="nucleotide sequence ID" value="NZ_VCKW01000140.1"/>
</dbReference>
<accession>A0A5C4J6U8</accession>
<dbReference type="InterPro" id="IPR017520">
    <property type="entry name" value="CHP03086"/>
</dbReference>
<evidence type="ECO:0000259" key="1">
    <source>
        <dbReference type="Pfam" id="PF11716"/>
    </source>
</evidence>
<protein>
    <submittedName>
        <fullName evidence="2">TIGR03086 family protein</fullName>
    </submittedName>
</protein>
<dbReference type="InterPro" id="IPR024344">
    <property type="entry name" value="MDMPI_metal-binding"/>
</dbReference>
<dbReference type="NCBIfam" id="TIGR03083">
    <property type="entry name" value="maleylpyruvate isomerase family mycothiol-dependent enzyme"/>
    <property type="match status" value="1"/>
</dbReference>
<dbReference type="AlphaFoldDB" id="A0A5C4J6U8"/>
<dbReference type="InterPro" id="IPR017517">
    <property type="entry name" value="Maleyloyr_isom"/>
</dbReference>
<dbReference type="Proteomes" id="UP000309174">
    <property type="component" value="Unassembled WGS sequence"/>
</dbReference>
<evidence type="ECO:0000313" key="3">
    <source>
        <dbReference type="Proteomes" id="UP000309174"/>
    </source>
</evidence>
<organism evidence="2 3">
    <name type="scientific">Actinomadura soli</name>
    <dbReference type="NCBI Taxonomy" id="2508997"/>
    <lineage>
        <taxon>Bacteria</taxon>
        <taxon>Bacillati</taxon>
        <taxon>Actinomycetota</taxon>
        <taxon>Actinomycetes</taxon>
        <taxon>Streptosporangiales</taxon>
        <taxon>Thermomonosporaceae</taxon>
        <taxon>Actinomadura</taxon>
    </lineage>
</organism>
<dbReference type="SUPFAM" id="SSF109854">
    <property type="entry name" value="DinB/YfiT-like putative metalloenzymes"/>
    <property type="match status" value="1"/>
</dbReference>